<dbReference type="EMBL" id="CAESAJ010000181">
    <property type="protein sequence ID" value="CAB4344019.1"/>
    <property type="molecule type" value="Genomic_DNA"/>
</dbReference>
<proteinExistence type="predicted"/>
<gene>
    <name evidence="1" type="ORF">UFOPK3770_01244</name>
</gene>
<name>A0A6J5ZSC6_9ZZZZ</name>
<protein>
    <submittedName>
        <fullName evidence="1">Unannotated protein</fullName>
    </submittedName>
</protein>
<accession>A0A6J5ZSC6</accession>
<evidence type="ECO:0000313" key="1">
    <source>
        <dbReference type="EMBL" id="CAB4344019.1"/>
    </source>
</evidence>
<organism evidence="1">
    <name type="scientific">freshwater metagenome</name>
    <dbReference type="NCBI Taxonomy" id="449393"/>
    <lineage>
        <taxon>unclassified sequences</taxon>
        <taxon>metagenomes</taxon>
        <taxon>ecological metagenomes</taxon>
    </lineage>
</organism>
<sequence>MNQIMRVWIPLDEKSIAALRAQNSIHAIEGFSLTQQWLAECDEDDPEILEDDLLYESGAHSMAVIVVSVAAVETGISATVQIQQPVSPQDVVAFFARSSLDEDFSWFGPSEIHNFLELVQRQ</sequence>
<reference evidence="1" key="1">
    <citation type="submission" date="2020-05" db="EMBL/GenBank/DDBJ databases">
        <authorList>
            <person name="Chiriac C."/>
            <person name="Salcher M."/>
            <person name="Ghai R."/>
            <person name="Kavagutti S V."/>
        </authorList>
    </citation>
    <scope>NUCLEOTIDE SEQUENCE</scope>
</reference>
<dbReference type="AlphaFoldDB" id="A0A6J5ZSC6"/>